<reference evidence="4 5" key="1">
    <citation type="submission" date="2018-11" db="EMBL/GenBank/DDBJ databases">
        <title>Genomic Encyclopedia of Type Strains, Phase IV (KMG-IV): sequencing the most valuable type-strain genomes for metagenomic binning, comparative biology and taxonomic classification.</title>
        <authorList>
            <person name="Goeker M."/>
        </authorList>
    </citation>
    <scope>NUCLEOTIDE SEQUENCE [LARGE SCALE GENOMIC DNA]</scope>
    <source>
        <strain evidence="4 5">DSM 18090</strain>
    </source>
</reference>
<dbReference type="GO" id="GO:0004190">
    <property type="term" value="F:aspartic-type endopeptidase activity"/>
    <property type="evidence" value="ECO:0007669"/>
    <property type="project" value="InterPro"/>
</dbReference>
<dbReference type="EMBL" id="RKRF01000007">
    <property type="protein sequence ID" value="RPF55845.1"/>
    <property type="molecule type" value="Genomic_DNA"/>
</dbReference>
<accession>A0A3N5CAX1</accession>
<keyword evidence="2" id="KW-0812">Transmembrane</keyword>
<feature type="domain" description="Prepilin type IV endopeptidase peptidase" evidence="3">
    <location>
        <begin position="5"/>
        <end position="107"/>
    </location>
</feature>
<evidence type="ECO:0000313" key="5">
    <source>
        <dbReference type="Proteomes" id="UP000276443"/>
    </source>
</evidence>
<dbReference type="PANTHER" id="PTHR30487:SF0">
    <property type="entry name" value="PREPILIN LEADER PEPTIDASE_N-METHYLTRANSFERASE-RELATED"/>
    <property type="match status" value="1"/>
</dbReference>
<evidence type="ECO:0000256" key="1">
    <source>
        <dbReference type="ARBA" id="ARBA00005801"/>
    </source>
</evidence>
<dbReference type="PANTHER" id="PTHR30487">
    <property type="entry name" value="TYPE 4 PREPILIN-LIKE PROTEINS LEADER PEPTIDE-PROCESSING ENZYME"/>
    <property type="match status" value="1"/>
</dbReference>
<keyword evidence="2" id="KW-0472">Membrane</keyword>
<evidence type="ECO:0000259" key="3">
    <source>
        <dbReference type="Pfam" id="PF01478"/>
    </source>
</evidence>
<dbReference type="InterPro" id="IPR000045">
    <property type="entry name" value="Prepilin_IV_endopep_pep"/>
</dbReference>
<name>A0A3N5CAX1_9BACI</name>
<dbReference type="Proteomes" id="UP000276443">
    <property type="component" value="Unassembled WGS sequence"/>
</dbReference>
<proteinExistence type="inferred from homology"/>
<dbReference type="Gene3D" id="1.20.120.1220">
    <property type="match status" value="1"/>
</dbReference>
<protein>
    <submittedName>
        <fullName evidence="4">Prepilin peptidase CpaA</fullName>
    </submittedName>
</protein>
<evidence type="ECO:0000313" key="4">
    <source>
        <dbReference type="EMBL" id="RPF55845.1"/>
    </source>
</evidence>
<dbReference type="AlphaFoldDB" id="A0A3N5CAX1"/>
<feature type="transmembrane region" description="Helical" evidence="2">
    <location>
        <begin position="48"/>
        <end position="70"/>
    </location>
</feature>
<comment type="caution">
    <text evidence="4">The sequence shown here is derived from an EMBL/GenBank/DDBJ whole genome shotgun (WGS) entry which is preliminary data.</text>
</comment>
<feature type="transmembrane region" description="Helical" evidence="2">
    <location>
        <begin position="24"/>
        <end position="42"/>
    </location>
</feature>
<organism evidence="4 5">
    <name type="scientific">Aquisalibacillus elongatus</name>
    <dbReference type="NCBI Taxonomy" id="485577"/>
    <lineage>
        <taxon>Bacteria</taxon>
        <taxon>Bacillati</taxon>
        <taxon>Bacillota</taxon>
        <taxon>Bacilli</taxon>
        <taxon>Bacillales</taxon>
        <taxon>Bacillaceae</taxon>
        <taxon>Aquisalibacillus</taxon>
    </lineage>
</organism>
<dbReference type="Pfam" id="PF01478">
    <property type="entry name" value="Peptidase_A24"/>
    <property type="match status" value="1"/>
</dbReference>
<comment type="similarity">
    <text evidence="1">Belongs to the peptidase A24 family.</text>
</comment>
<keyword evidence="5" id="KW-1185">Reference proteome</keyword>
<dbReference type="OrthoDB" id="5508079at2"/>
<feature type="transmembrane region" description="Helical" evidence="2">
    <location>
        <begin position="91"/>
        <end position="111"/>
    </location>
</feature>
<keyword evidence="2" id="KW-1133">Transmembrane helix</keyword>
<gene>
    <name evidence="4" type="ORF">EDC24_0730</name>
</gene>
<dbReference type="RefSeq" id="WP_124219799.1">
    <property type="nucleotide sequence ID" value="NZ_RKRF01000007.1"/>
</dbReference>
<dbReference type="GO" id="GO:0006465">
    <property type="term" value="P:signal peptide processing"/>
    <property type="evidence" value="ECO:0007669"/>
    <property type="project" value="TreeGrafter"/>
</dbReference>
<sequence length="166" mass="18077">MIINIILISGLLASFYLDIKFRKIPNYITFVVIVSGITYHSVANGLEGLLFSTTGIIIGILLLFIPFFLGGVGAGDVKLLGAIGAVMGAKFTIYAFLISAVIGGLISFIIIMKNGRLGFFFKSILFTVLYREKTDITSSEPKERFTIPYGVPIVIGTFSMMIWGGF</sequence>
<feature type="transmembrane region" description="Helical" evidence="2">
    <location>
        <begin position="145"/>
        <end position="164"/>
    </location>
</feature>
<dbReference type="GO" id="GO:0005886">
    <property type="term" value="C:plasma membrane"/>
    <property type="evidence" value="ECO:0007669"/>
    <property type="project" value="TreeGrafter"/>
</dbReference>
<evidence type="ECO:0000256" key="2">
    <source>
        <dbReference type="SAM" id="Phobius"/>
    </source>
</evidence>
<dbReference type="InterPro" id="IPR050882">
    <property type="entry name" value="Prepilin_peptidase/N-MTase"/>
</dbReference>